<accession>A0A3D8IGE0</accession>
<evidence type="ECO:0000313" key="1">
    <source>
        <dbReference type="EMBL" id="RDU64259.1"/>
    </source>
</evidence>
<organism evidence="1 2">
    <name type="scientific">Helicobacter ganmani</name>
    <dbReference type="NCBI Taxonomy" id="60246"/>
    <lineage>
        <taxon>Bacteria</taxon>
        <taxon>Pseudomonadati</taxon>
        <taxon>Campylobacterota</taxon>
        <taxon>Epsilonproteobacteria</taxon>
        <taxon>Campylobacterales</taxon>
        <taxon>Helicobacteraceae</taxon>
        <taxon>Helicobacter</taxon>
    </lineage>
</organism>
<keyword evidence="2" id="KW-1185">Reference proteome</keyword>
<dbReference type="RefSeq" id="WP_115550593.1">
    <property type="nucleotide sequence ID" value="NZ_CAONBV010000066.1"/>
</dbReference>
<dbReference type="Proteomes" id="UP000256650">
    <property type="component" value="Unassembled WGS sequence"/>
</dbReference>
<name>A0A3D8IGE0_9HELI</name>
<dbReference type="EMBL" id="NXLS01000001">
    <property type="protein sequence ID" value="RDU64259.1"/>
    <property type="molecule type" value="Genomic_DNA"/>
</dbReference>
<dbReference type="OrthoDB" id="5362788at2"/>
<comment type="caution">
    <text evidence="1">The sequence shown here is derived from an EMBL/GenBank/DDBJ whole genome shotgun (WGS) entry which is preliminary data.</text>
</comment>
<protein>
    <submittedName>
        <fullName evidence="1">Uncharacterized protein</fullName>
    </submittedName>
</protein>
<dbReference type="GeneID" id="82534693"/>
<proteinExistence type="predicted"/>
<evidence type="ECO:0000313" key="2">
    <source>
        <dbReference type="Proteomes" id="UP000256650"/>
    </source>
</evidence>
<gene>
    <name evidence="1" type="ORF">CQA43_00090</name>
</gene>
<dbReference type="AlphaFoldDB" id="A0A3D8IGE0"/>
<reference evidence="1 2" key="1">
    <citation type="submission" date="2018-04" db="EMBL/GenBank/DDBJ databases">
        <title>Novel Campyloabacter and Helicobacter Species and Strains.</title>
        <authorList>
            <person name="Mannion A.J."/>
            <person name="Shen Z."/>
            <person name="Fox J.G."/>
        </authorList>
    </citation>
    <scope>NUCLEOTIDE SEQUENCE [LARGE SCALE GENOMIC DNA]</scope>
    <source>
        <strain evidence="1 2">MIT 99-5101</strain>
    </source>
</reference>
<sequence>MKANPKQRLFYLSQNSYEMLNSLAKKEHKSKSAMLRILILAKNYENVLQELQKSNEILTEMLYQISKYGSNLNQIAYHLNTDISTTKQAGETIIPLMNEVKELLNHNKKIIENLLKKRKN</sequence>